<dbReference type="Pfam" id="PF00126">
    <property type="entry name" value="HTH_1"/>
    <property type="match status" value="1"/>
</dbReference>
<dbReference type="InterPro" id="IPR005119">
    <property type="entry name" value="LysR_subst-bd"/>
</dbReference>
<dbReference type="PROSITE" id="PS50931">
    <property type="entry name" value="HTH_LYSR"/>
    <property type="match status" value="1"/>
</dbReference>
<dbReference type="InterPro" id="IPR000847">
    <property type="entry name" value="LysR_HTH_N"/>
</dbReference>
<dbReference type="InterPro" id="IPR036390">
    <property type="entry name" value="WH_DNA-bd_sf"/>
</dbReference>
<keyword evidence="3" id="KW-0238">DNA-binding</keyword>
<dbReference type="EMBL" id="CCSD01000030">
    <property type="protein sequence ID" value="CDZ87165.1"/>
    <property type="molecule type" value="Genomic_DNA"/>
</dbReference>
<evidence type="ECO:0000259" key="6">
    <source>
        <dbReference type="PROSITE" id="PS50931"/>
    </source>
</evidence>
<dbReference type="PANTHER" id="PTHR30346">
    <property type="entry name" value="TRANSCRIPTIONAL DUAL REGULATOR HCAR-RELATED"/>
    <property type="match status" value="1"/>
</dbReference>
<evidence type="ECO:0000313" key="7">
    <source>
        <dbReference type="EMBL" id="CDZ87165.1"/>
    </source>
</evidence>
<reference evidence="7 8" key="1">
    <citation type="journal article" date="2014" name="Genome Announc.">
        <title>Draft Genome Sequence of Propane- and Butane-Oxidizing Actinobacterium Rhodococcus ruber IEGM 231.</title>
        <authorList>
            <person name="Ivshina I.B."/>
            <person name="Kuyukina M.S."/>
            <person name="Krivoruchko A.V."/>
            <person name="Barbe V."/>
            <person name="Fischer C."/>
        </authorList>
    </citation>
    <scope>NUCLEOTIDE SEQUENCE [LARGE SCALE GENOMIC DNA]</scope>
</reference>
<name>A0A098BFY4_9NOCA</name>
<dbReference type="SUPFAM" id="SSF53850">
    <property type="entry name" value="Periplasmic binding protein-like II"/>
    <property type="match status" value="1"/>
</dbReference>
<keyword evidence="5" id="KW-0804">Transcription</keyword>
<keyword evidence="4" id="KW-0010">Activator</keyword>
<evidence type="ECO:0000313" key="8">
    <source>
        <dbReference type="Proteomes" id="UP000042997"/>
    </source>
</evidence>
<dbReference type="GO" id="GO:0032993">
    <property type="term" value="C:protein-DNA complex"/>
    <property type="evidence" value="ECO:0007669"/>
    <property type="project" value="TreeGrafter"/>
</dbReference>
<dbReference type="AlphaFoldDB" id="A0A098BFY4"/>
<dbReference type="Proteomes" id="UP000042997">
    <property type="component" value="Unassembled WGS sequence"/>
</dbReference>
<dbReference type="InterPro" id="IPR036388">
    <property type="entry name" value="WH-like_DNA-bd_sf"/>
</dbReference>
<dbReference type="PRINTS" id="PR00039">
    <property type="entry name" value="HTHLYSR"/>
</dbReference>
<sequence length="313" mass="34990">MKMDMDVRHLKMFVAVAEEGSIRRAAQKCFTAQPQVSQVIRRLEREIGVDLLERSHRGVELTPAGVVLLDQARHLISRFDHAVQLVRDTAVARPLVVGLMAGQIAAAELTVPIIRAFKDTYPGVPIKIHECTFEEQFSGLRDGDVDIALVRPPCSEDRLTVLPLFREPRMVCMSTSHPLADASNLSVNDILYEPMIDMVNVPRKWVDFWLLNDIRQEPGQTRSTPAVTIAELKFTLMFEDVLMPIAGSAWRMGLEDPSLKAIPLRDATPSEIAVAFNPEEARPEVRAFADCAQKISQLMIDRIPGGDLCELSR</sequence>
<evidence type="ECO:0000256" key="5">
    <source>
        <dbReference type="ARBA" id="ARBA00023163"/>
    </source>
</evidence>
<gene>
    <name evidence="7" type="ORF">RHRU231_210091</name>
</gene>
<dbReference type="SUPFAM" id="SSF46785">
    <property type="entry name" value="Winged helix' DNA-binding domain"/>
    <property type="match status" value="1"/>
</dbReference>
<dbReference type="FunFam" id="1.10.10.10:FF:000001">
    <property type="entry name" value="LysR family transcriptional regulator"/>
    <property type="match status" value="1"/>
</dbReference>
<dbReference type="GO" id="GO:0003700">
    <property type="term" value="F:DNA-binding transcription factor activity"/>
    <property type="evidence" value="ECO:0007669"/>
    <property type="project" value="InterPro"/>
</dbReference>
<accession>A0A098BFY4</accession>
<dbReference type="CDD" id="cd08414">
    <property type="entry name" value="PBP2_LTTR_aromatics_like"/>
    <property type="match status" value="1"/>
</dbReference>
<dbReference type="GO" id="GO:0003677">
    <property type="term" value="F:DNA binding"/>
    <property type="evidence" value="ECO:0007669"/>
    <property type="project" value="UniProtKB-KW"/>
</dbReference>
<evidence type="ECO:0000256" key="3">
    <source>
        <dbReference type="ARBA" id="ARBA00023125"/>
    </source>
</evidence>
<protein>
    <submittedName>
        <fullName evidence="7">Bacterial regulatory helix-turn-helix protein, lysR family protein</fullName>
    </submittedName>
</protein>
<dbReference type="Gene3D" id="1.10.10.10">
    <property type="entry name" value="Winged helix-like DNA-binding domain superfamily/Winged helix DNA-binding domain"/>
    <property type="match status" value="1"/>
</dbReference>
<feature type="domain" description="HTH lysR-type" evidence="6">
    <location>
        <begin position="5"/>
        <end position="62"/>
    </location>
</feature>
<evidence type="ECO:0000256" key="2">
    <source>
        <dbReference type="ARBA" id="ARBA00023015"/>
    </source>
</evidence>
<evidence type="ECO:0000256" key="4">
    <source>
        <dbReference type="ARBA" id="ARBA00023159"/>
    </source>
</evidence>
<keyword evidence="2" id="KW-0805">Transcription regulation</keyword>
<organism evidence="7 8">
    <name type="scientific">Rhodococcus ruber</name>
    <dbReference type="NCBI Taxonomy" id="1830"/>
    <lineage>
        <taxon>Bacteria</taxon>
        <taxon>Bacillati</taxon>
        <taxon>Actinomycetota</taxon>
        <taxon>Actinomycetes</taxon>
        <taxon>Mycobacteriales</taxon>
        <taxon>Nocardiaceae</taxon>
        <taxon>Rhodococcus</taxon>
    </lineage>
</organism>
<evidence type="ECO:0000256" key="1">
    <source>
        <dbReference type="ARBA" id="ARBA00009437"/>
    </source>
</evidence>
<comment type="similarity">
    <text evidence="1">Belongs to the LysR transcriptional regulatory family.</text>
</comment>
<proteinExistence type="inferred from homology"/>
<dbReference type="PANTHER" id="PTHR30346:SF0">
    <property type="entry name" value="HCA OPERON TRANSCRIPTIONAL ACTIVATOR HCAR"/>
    <property type="match status" value="1"/>
</dbReference>
<dbReference type="Gene3D" id="3.40.190.10">
    <property type="entry name" value="Periplasmic binding protein-like II"/>
    <property type="match status" value="2"/>
</dbReference>
<dbReference type="Pfam" id="PF03466">
    <property type="entry name" value="LysR_substrate"/>
    <property type="match status" value="1"/>
</dbReference>